<dbReference type="AlphaFoldDB" id="A0A0R1PKD5"/>
<dbReference type="PANTHER" id="PTHR37305:SF1">
    <property type="entry name" value="MEMBRANE PROTEIN"/>
    <property type="match status" value="1"/>
</dbReference>
<comment type="caution">
    <text evidence="2">The sequence shown here is derived from an EMBL/GenBank/DDBJ whole genome shotgun (WGS) entry which is preliminary data.</text>
</comment>
<evidence type="ECO:0000313" key="3">
    <source>
        <dbReference type="Proteomes" id="UP000051908"/>
    </source>
</evidence>
<feature type="transmembrane region" description="Helical" evidence="1">
    <location>
        <begin position="231"/>
        <end position="250"/>
    </location>
</feature>
<dbReference type="Pfam" id="PF12730">
    <property type="entry name" value="ABC2_membrane_4"/>
    <property type="match status" value="1"/>
</dbReference>
<feature type="transmembrane region" description="Helical" evidence="1">
    <location>
        <begin position="137"/>
        <end position="160"/>
    </location>
</feature>
<name>A0A0R1PKD5_9LACO</name>
<feature type="transmembrane region" description="Helical" evidence="1">
    <location>
        <begin position="54"/>
        <end position="73"/>
    </location>
</feature>
<evidence type="ECO:0000256" key="1">
    <source>
        <dbReference type="SAM" id="Phobius"/>
    </source>
</evidence>
<accession>A0A0R1PKD5</accession>
<organism evidence="2 3">
    <name type="scientific">Companilactobacillus paralimentarius DSM 13238 = JCM 10415</name>
    <dbReference type="NCBI Taxonomy" id="1122151"/>
    <lineage>
        <taxon>Bacteria</taxon>
        <taxon>Bacillati</taxon>
        <taxon>Bacillota</taxon>
        <taxon>Bacilli</taxon>
        <taxon>Lactobacillales</taxon>
        <taxon>Lactobacillaceae</taxon>
        <taxon>Companilactobacillus</taxon>
    </lineage>
</organism>
<dbReference type="RefSeq" id="WP_056955651.1">
    <property type="nucleotide sequence ID" value="NZ_AZES01000003.1"/>
</dbReference>
<sequence length="255" mass="29271">MKQSIKNEFFKITHQKITWIAPILILCLMMLSRAFIGNSEQRLLIMATYNSGEWILLALIIVCSTVLSMEYQYHTILLTIYKAPNRFQVFASKLLVISIYNLFLHFLAIIFTLLLQLTPLKAHVSWLIINKYSQSLVINMLNTTLIDLVASTLIVSLIFLSSSLIKSNSIVITINLAIVFMGQTASSQLLNTNAHLLNLVKWNPLNMYNLTAQYYNHAVYHDTSHLTNIELLLGTLIYTAIFLILGYYLFRKKKF</sequence>
<keyword evidence="1" id="KW-1133">Transmembrane helix</keyword>
<reference evidence="2 3" key="1">
    <citation type="journal article" date="2015" name="Genome Announc.">
        <title>Expanding the biotechnology potential of lactobacilli through comparative genomics of 213 strains and associated genera.</title>
        <authorList>
            <person name="Sun Z."/>
            <person name="Harris H.M."/>
            <person name="McCann A."/>
            <person name="Guo C."/>
            <person name="Argimon S."/>
            <person name="Zhang W."/>
            <person name="Yang X."/>
            <person name="Jeffery I.B."/>
            <person name="Cooney J.C."/>
            <person name="Kagawa T.F."/>
            <person name="Liu W."/>
            <person name="Song Y."/>
            <person name="Salvetti E."/>
            <person name="Wrobel A."/>
            <person name="Rasinkangas P."/>
            <person name="Parkhill J."/>
            <person name="Rea M.C."/>
            <person name="O'Sullivan O."/>
            <person name="Ritari J."/>
            <person name="Douillard F.P."/>
            <person name="Paul Ross R."/>
            <person name="Yang R."/>
            <person name="Briner A.E."/>
            <person name="Felis G.E."/>
            <person name="de Vos W.M."/>
            <person name="Barrangou R."/>
            <person name="Klaenhammer T.R."/>
            <person name="Caufield P.W."/>
            <person name="Cui Y."/>
            <person name="Zhang H."/>
            <person name="O'Toole P.W."/>
        </authorList>
    </citation>
    <scope>NUCLEOTIDE SEQUENCE [LARGE SCALE GENOMIC DNA]</scope>
    <source>
        <strain evidence="2 3">DSM 13238</strain>
    </source>
</reference>
<keyword evidence="1" id="KW-0472">Membrane</keyword>
<gene>
    <name evidence="2" type="ORF">FD33_GL002175</name>
</gene>
<keyword evidence="3" id="KW-1185">Reference proteome</keyword>
<dbReference type="PANTHER" id="PTHR37305">
    <property type="entry name" value="INTEGRAL MEMBRANE PROTEIN-RELATED"/>
    <property type="match status" value="1"/>
</dbReference>
<feature type="transmembrane region" description="Helical" evidence="1">
    <location>
        <begin position="16"/>
        <end position="34"/>
    </location>
</feature>
<proteinExistence type="predicted"/>
<dbReference type="Proteomes" id="UP000051908">
    <property type="component" value="Unassembled WGS sequence"/>
</dbReference>
<dbReference type="OrthoDB" id="2295852at2"/>
<feature type="transmembrane region" description="Helical" evidence="1">
    <location>
        <begin position="94"/>
        <end position="117"/>
    </location>
</feature>
<keyword evidence="1" id="KW-0812">Transmembrane</keyword>
<feature type="transmembrane region" description="Helical" evidence="1">
    <location>
        <begin position="172"/>
        <end position="190"/>
    </location>
</feature>
<protein>
    <submittedName>
        <fullName evidence="2">ABC superfamily ATP binding cassette transporter, membrane protein</fullName>
    </submittedName>
</protein>
<evidence type="ECO:0000313" key="2">
    <source>
        <dbReference type="EMBL" id="KRL32606.1"/>
    </source>
</evidence>
<dbReference type="EMBL" id="AZES01000003">
    <property type="protein sequence ID" value="KRL32606.1"/>
    <property type="molecule type" value="Genomic_DNA"/>
</dbReference>
<dbReference type="GeneID" id="96666732"/>
<dbReference type="PATRIC" id="fig|1122151.5.peg.2245"/>